<protein>
    <submittedName>
        <fullName evidence="5">Putative LuxR family transcriptional regulator</fullName>
    </submittedName>
</protein>
<evidence type="ECO:0000313" key="5">
    <source>
        <dbReference type="EMBL" id="GAC70596.1"/>
    </source>
</evidence>
<dbReference type="InterPro" id="IPR036388">
    <property type="entry name" value="WH-like_DNA-bd_sf"/>
</dbReference>
<evidence type="ECO:0000256" key="2">
    <source>
        <dbReference type="ARBA" id="ARBA00023125"/>
    </source>
</evidence>
<dbReference type="InterPro" id="IPR000792">
    <property type="entry name" value="Tscrpt_reg_LuxR_C"/>
</dbReference>
<sequence length="459" mass="47956">ARLALAAGDVDGAAAVADRHLEGASVEDADVPPWIALAADIAGVRGHHTHAADLHRWLGPTRTDDALGAVAALLGVGDRESAAAFVATDATRPPIGVRARRAPAVRGLSASLDDPTAALDDVVRGLSAGDVRRPAPATYAPLLAAVSLSLQTATPTAHLMASTVRSSTADPTESWIALRAGDLETAGRRCPAEPVGAADRFRTLAIRLGLARRAGDVGAMTALWLQAPSVLAAVEVDLYSLAHLAEYRVVAARLGQTAQIDRRIAAVDELLTGLGDPVAWSADWRFAEVVSAIAARDSGAAAVGCERLSRLATSAGPATDLARAAEVWTRIADAQPVPTSDVDAAVDGLRRAGRAWEAARLAGEAALRSDDSRTAAALLHTARAVAEERRDAVDTAGPLTEREAEVARELLAGFTYREIGERLFISAKTVEHHVARIRRRLDAGSRSELLSALRAAGYR</sequence>
<dbReference type="PRINTS" id="PR00038">
    <property type="entry name" value="HTHLUXR"/>
</dbReference>
<dbReference type="STRING" id="1223545.GS4_38_00010"/>
<dbReference type="GO" id="GO:0003677">
    <property type="term" value="F:DNA binding"/>
    <property type="evidence" value="ECO:0007669"/>
    <property type="project" value="UniProtKB-KW"/>
</dbReference>
<comment type="caution">
    <text evidence="5">The sequence shown here is derived from an EMBL/GenBank/DDBJ whole genome shotgun (WGS) entry which is preliminary data.</text>
</comment>
<feature type="non-terminal residue" evidence="5">
    <location>
        <position position="1"/>
    </location>
</feature>
<dbReference type="CDD" id="cd06170">
    <property type="entry name" value="LuxR_C_like"/>
    <property type="match status" value="1"/>
</dbReference>
<dbReference type="EMBL" id="BANX01000038">
    <property type="protein sequence ID" value="GAC70596.1"/>
    <property type="molecule type" value="Genomic_DNA"/>
</dbReference>
<evidence type="ECO:0000259" key="4">
    <source>
        <dbReference type="PROSITE" id="PS50043"/>
    </source>
</evidence>
<reference evidence="5 6" key="1">
    <citation type="submission" date="2013-01" db="EMBL/GenBank/DDBJ databases">
        <title>Whole genome shotgun sequence of Gordonia soli NBRC 108243.</title>
        <authorList>
            <person name="Isaki-Nakamura S."/>
            <person name="Hosoyama A."/>
            <person name="Tsuchikane K."/>
            <person name="Ando Y."/>
            <person name="Baba S."/>
            <person name="Ohji S."/>
            <person name="Hamada M."/>
            <person name="Tamura T."/>
            <person name="Yamazoe A."/>
            <person name="Yamazaki S."/>
            <person name="Fujita N."/>
        </authorList>
    </citation>
    <scope>NUCLEOTIDE SEQUENCE [LARGE SCALE GENOMIC DNA]</scope>
    <source>
        <strain evidence="5 6">NBRC 108243</strain>
    </source>
</reference>
<evidence type="ECO:0000256" key="3">
    <source>
        <dbReference type="ARBA" id="ARBA00023163"/>
    </source>
</evidence>
<dbReference type="GO" id="GO:0006355">
    <property type="term" value="P:regulation of DNA-templated transcription"/>
    <property type="evidence" value="ECO:0007669"/>
    <property type="project" value="InterPro"/>
</dbReference>
<gene>
    <name evidence="5" type="ORF">GS4_38_00010</name>
</gene>
<dbReference type="PROSITE" id="PS50043">
    <property type="entry name" value="HTH_LUXR_2"/>
    <property type="match status" value="1"/>
</dbReference>
<evidence type="ECO:0000256" key="1">
    <source>
        <dbReference type="ARBA" id="ARBA00023015"/>
    </source>
</evidence>
<dbReference type="PANTHER" id="PTHR44688:SF16">
    <property type="entry name" value="DNA-BINDING TRANSCRIPTIONAL ACTIVATOR DEVR_DOSR"/>
    <property type="match status" value="1"/>
</dbReference>
<dbReference type="Gene3D" id="1.10.10.10">
    <property type="entry name" value="Winged helix-like DNA-binding domain superfamily/Winged helix DNA-binding domain"/>
    <property type="match status" value="1"/>
</dbReference>
<keyword evidence="6" id="KW-1185">Reference proteome</keyword>
<dbReference type="InterPro" id="IPR016032">
    <property type="entry name" value="Sig_transdc_resp-reg_C-effctor"/>
</dbReference>
<feature type="domain" description="HTH luxR-type" evidence="4">
    <location>
        <begin position="392"/>
        <end position="457"/>
    </location>
</feature>
<keyword evidence="2" id="KW-0238">DNA-binding</keyword>
<dbReference type="eggNOG" id="COG2771">
    <property type="taxonomic scope" value="Bacteria"/>
</dbReference>
<accession>M0QQQ7</accession>
<proteinExistence type="predicted"/>
<dbReference type="SUPFAM" id="SSF46894">
    <property type="entry name" value="C-terminal effector domain of the bipartite response regulators"/>
    <property type="match status" value="1"/>
</dbReference>
<dbReference type="AlphaFoldDB" id="M0QQQ7"/>
<dbReference type="Pfam" id="PF00196">
    <property type="entry name" value="GerE"/>
    <property type="match status" value="1"/>
</dbReference>
<dbReference type="PANTHER" id="PTHR44688">
    <property type="entry name" value="DNA-BINDING TRANSCRIPTIONAL ACTIVATOR DEVR_DOSR"/>
    <property type="match status" value="1"/>
</dbReference>
<dbReference type="RefSeq" id="WP_007624761.1">
    <property type="nucleotide sequence ID" value="NZ_BANX01000038.1"/>
</dbReference>
<dbReference type="PROSITE" id="PS00622">
    <property type="entry name" value="HTH_LUXR_1"/>
    <property type="match status" value="1"/>
</dbReference>
<evidence type="ECO:0000313" key="6">
    <source>
        <dbReference type="Proteomes" id="UP000011666"/>
    </source>
</evidence>
<dbReference type="SMART" id="SM00421">
    <property type="entry name" value="HTH_LUXR"/>
    <property type="match status" value="1"/>
</dbReference>
<name>M0QQQ7_9ACTN</name>
<keyword evidence="1" id="KW-0805">Transcription regulation</keyword>
<organism evidence="5 6">
    <name type="scientific">Gordonia soli NBRC 108243</name>
    <dbReference type="NCBI Taxonomy" id="1223545"/>
    <lineage>
        <taxon>Bacteria</taxon>
        <taxon>Bacillati</taxon>
        <taxon>Actinomycetota</taxon>
        <taxon>Actinomycetes</taxon>
        <taxon>Mycobacteriales</taxon>
        <taxon>Gordoniaceae</taxon>
        <taxon>Gordonia</taxon>
    </lineage>
</organism>
<keyword evidence="3" id="KW-0804">Transcription</keyword>
<dbReference type="Proteomes" id="UP000011666">
    <property type="component" value="Unassembled WGS sequence"/>
</dbReference>